<dbReference type="SUPFAM" id="SSF47384">
    <property type="entry name" value="Homodimeric domain of signal transducing histidine kinase"/>
    <property type="match status" value="1"/>
</dbReference>
<dbReference type="InterPro" id="IPR004358">
    <property type="entry name" value="Sig_transdc_His_kin-like_C"/>
</dbReference>
<dbReference type="Gene3D" id="1.10.287.130">
    <property type="match status" value="1"/>
</dbReference>
<dbReference type="CDD" id="cd00082">
    <property type="entry name" value="HisKA"/>
    <property type="match status" value="1"/>
</dbReference>
<dbReference type="Gene3D" id="2.60.40.10">
    <property type="entry name" value="Immunoglobulins"/>
    <property type="match status" value="1"/>
</dbReference>
<dbReference type="SMART" id="SM00388">
    <property type="entry name" value="HisKA"/>
    <property type="match status" value="1"/>
</dbReference>
<evidence type="ECO:0000313" key="8">
    <source>
        <dbReference type="Proteomes" id="UP001300692"/>
    </source>
</evidence>
<dbReference type="Gene3D" id="3.30.565.10">
    <property type="entry name" value="Histidine kinase-like ATPase, C-terminal domain"/>
    <property type="match status" value="1"/>
</dbReference>
<evidence type="ECO:0000259" key="6">
    <source>
        <dbReference type="PROSITE" id="PS50109"/>
    </source>
</evidence>
<comment type="catalytic activity">
    <reaction evidence="1">
        <text>ATP + protein L-histidine = ADP + protein N-phospho-L-histidine.</text>
        <dbReference type="EC" id="2.7.13.3"/>
    </reaction>
</comment>
<dbReference type="PANTHER" id="PTHR43065">
    <property type="entry name" value="SENSOR HISTIDINE KINASE"/>
    <property type="match status" value="1"/>
</dbReference>
<sequence length="1083" mass="122808">MTKCLKPYFWILWVLSPLLTYGQRTYTPSMADPLTESRRFALFPELENQGVRCITSFPQSELYWFGLDSGIASYDGYNWKVFGENDGVFKPADKILITKNETVYAVGQNGLIKLVDGQWQFVFQMPSEIRLFTKSFKQLSSGNLIISSQLGVILVKQNERPYLLTSQKKWEEYEAYNEVFQYVQIPEIYLTEGEYSGSTDTHELSPGVLWVAIDYRRQEEKGEILQVTEKDILSGSLTSVEMLSHFYGIRLGDQQTIFQASNGVIWVINHSNRVAALAYSNGVWERIDFGSKLNTNFYAENIEETPDGKIWITGVGKIYTMDTSGQWVNYNSEDLGIKQTHIDLHVGNYNDLWIFGSKSNVYKVDMSQDKWVGYLGLNFQCQTSDGTSWFLDIDGNIIKKKNGKWIILDKTANQIEDPVSLYAAKDDIIWLVGSQDQTAAASYLKDGNWEMIIMPALSWGVDYRAFYESKEGEIWLGATSDVHDDRKQLGGVIQIKNPYDIENRKFTHHIPHTTASGLAKQNAYGLAQSKDGRIWLGGSYLDYWEGDIWHRLDSIEALDDYVNEVYNDQNGTLYVGSRHHGLYILKENQWTNYTSDGDLTSNNIIGIASDEEGKKIWIATDKGYSHFNGTLWINDIFPQELTLSYEGGAIFNIDDQLWISVSPREWKRRVYDQSPLSKKVIQNFQSYKYEGDTISPETWIDSYTESVDHFGNTAIFWSGKDFFNTTKTESLLFSYQLDDQKWSPYSHETSHTFLSLTDGKHTFKVRAMRKEGNVDPTPAQIEFTVLPPVWKQLWFITLLILFMGIIFYYQYQIYQKRLILQSVNADLEKSNTTLVKKTEELADALDQLKQAQTKLIQNEKMATLGVLSAGVAHEINNPLNFIKGGVDGLLPIVSELEKKDKNLAKFVKIINEGVKRANAIVKGLGKFSRQTDSTIETCDIHRILEDCLLILHGTMKNNIEIERDFCSEQLIVTGNEGKLHQAFLNILANAQQAIVGNGKIAIITTVNDESCQIKITDTGVGMSEEHMTRVGEPFFTTKGPGEGTGLGMAITISIIEEHQGGLSLDSVESQGSTFTISLPLKVS</sequence>
<protein>
    <recommendedName>
        <fullName evidence="2">histidine kinase</fullName>
        <ecNumber evidence="2">2.7.13.3</ecNumber>
    </recommendedName>
</protein>
<dbReference type="SMART" id="SM00387">
    <property type="entry name" value="HATPase_c"/>
    <property type="match status" value="1"/>
</dbReference>
<keyword evidence="5" id="KW-0472">Membrane</keyword>
<dbReference type="InterPro" id="IPR003594">
    <property type="entry name" value="HATPase_dom"/>
</dbReference>
<dbReference type="InterPro" id="IPR036097">
    <property type="entry name" value="HisK_dim/P_sf"/>
</dbReference>
<organism evidence="7 8">
    <name type="scientific">Reichenbachiella ulvae</name>
    <dbReference type="NCBI Taxonomy" id="2980104"/>
    <lineage>
        <taxon>Bacteria</taxon>
        <taxon>Pseudomonadati</taxon>
        <taxon>Bacteroidota</taxon>
        <taxon>Cytophagia</taxon>
        <taxon>Cytophagales</taxon>
        <taxon>Reichenbachiellaceae</taxon>
        <taxon>Reichenbachiella</taxon>
    </lineage>
</organism>
<dbReference type="PANTHER" id="PTHR43065:SF42">
    <property type="entry name" value="TWO-COMPONENT SENSOR PPRA"/>
    <property type="match status" value="1"/>
</dbReference>
<feature type="transmembrane region" description="Helical" evidence="5">
    <location>
        <begin position="793"/>
        <end position="811"/>
    </location>
</feature>
<dbReference type="SUPFAM" id="SSF63829">
    <property type="entry name" value="Calcium-dependent phosphotriesterase"/>
    <property type="match status" value="2"/>
</dbReference>
<evidence type="ECO:0000256" key="4">
    <source>
        <dbReference type="SAM" id="Coils"/>
    </source>
</evidence>
<dbReference type="Proteomes" id="UP001300692">
    <property type="component" value="Unassembled WGS sequence"/>
</dbReference>
<keyword evidence="5" id="KW-0812">Transmembrane</keyword>
<dbReference type="SUPFAM" id="SSF55874">
    <property type="entry name" value="ATPase domain of HSP90 chaperone/DNA topoisomerase II/histidine kinase"/>
    <property type="match status" value="1"/>
</dbReference>
<keyword evidence="5" id="KW-1133">Transmembrane helix</keyword>
<dbReference type="PROSITE" id="PS50109">
    <property type="entry name" value="HIS_KIN"/>
    <property type="match status" value="1"/>
</dbReference>
<keyword evidence="4" id="KW-0175">Coiled coil</keyword>
<keyword evidence="8" id="KW-1185">Reference proteome</keyword>
<keyword evidence="7" id="KW-0547">Nucleotide-binding</keyword>
<reference evidence="7 8" key="1">
    <citation type="submission" date="2022-10" db="EMBL/GenBank/DDBJ databases">
        <title>Comparative genomics and taxonomic characterization of three novel marine species of genus Reichenbachiella exhibiting antioxidant and polysaccharide degradation activities.</title>
        <authorList>
            <person name="Muhammad N."/>
            <person name="Lee Y.-J."/>
            <person name="Ko J."/>
            <person name="Kim S.-G."/>
        </authorList>
    </citation>
    <scope>NUCLEOTIDE SEQUENCE [LARGE SCALE GENOMIC DNA]</scope>
    <source>
        <strain evidence="7 8">ABR2-5</strain>
    </source>
</reference>
<dbReference type="EC" id="2.7.13.3" evidence="2"/>
<dbReference type="RefSeq" id="WP_264138420.1">
    <property type="nucleotide sequence ID" value="NZ_JAOYOD010000001.1"/>
</dbReference>
<dbReference type="EMBL" id="JAOYOD010000001">
    <property type="protein sequence ID" value="MCV9387599.1"/>
    <property type="molecule type" value="Genomic_DNA"/>
</dbReference>
<feature type="coiled-coil region" evidence="4">
    <location>
        <begin position="827"/>
        <end position="861"/>
    </location>
</feature>
<feature type="domain" description="Histidine kinase" evidence="6">
    <location>
        <begin position="870"/>
        <end position="1082"/>
    </location>
</feature>
<keyword evidence="3" id="KW-0597">Phosphoprotein</keyword>
<evidence type="ECO:0000313" key="7">
    <source>
        <dbReference type="EMBL" id="MCV9387599.1"/>
    </source>
</evidence>
<dbReference type="Pfam" id="PF02518">
    <property type="entry name" value="HATPase_c"/>
    <property type="match status" value="1"/>
</dbReference>
<gene>
    <name evidence="7" type="ORF">N7U62_13040</name>
</gene>
<dbReference type="PRINTS" id="PR00344">
    <property type="entry name" value="BCTRLSENSOR"/>
</dbReference>
<accession>A0ABT3CVF5</accession>
<dbReference type="InterPro" id="IPR005467">
    <property type="entry name" value="His_kinase_dom"/>
</dbReference>
<evidence type="ECO:0000256" key="5">
    <source>
        <dbReference type="SAM" id="Phobius"/>
    </source>
</evidence>
<comment type="caution">
    <text evidence="7">The sequence shown here is derived from an EMBL/GenBank/DDBJ whole genome shotgun (WGS) entry which is preliminary data.</text>
</comment>
<dbReference type="InterPro" id="IPR003661">
    <property type="entry name" value="HisK_dim/P_dom"/>
</dbReference>
<dbReference type="Pfam" id="PF00512">
    <property type="entry name" value="HisKA"/>
    <property type="match status" value="1"/>
</dbReference>
<evidence type="ECO:0000256" key="2">
    <source>
        <dbReference type="ARBA" id="ARBA00012438"/>
    </source>
</evidence>
<dbReference type="InterPro" id="IPR013783">
    <property type="entry name" value="Ig-like_fold"/>
</dbReference>
<dbReference type="InterPro" id="IPR036890">
    <property type="entry name" value="HATPase_C_sf"/>
</dbReference>
<dbReference type="InterPro" id="IPR015943">
    <property type="entry name" value="WD40/YVTN_repeat-like_dom_sf"/>
</dbReference>
<name>A0ABT3CVF5_9BACT</name>
<proteinExistence type="predicted"/>
<evidence type="ECO:0000256" key="1">
    <source>
        <dbReference type="ARBA" id="ARBA00000085"/>
    </source>
</evidence>
<evidence type="ECO:0000256" key="3">
    <source>
        <dbReference type="ARBA" id="ARBA00022553"/>
    </source>
</evidence>
<dbReference type="Gene3D" id="2.130.10.10">
    <property type="entry name" value="YVTN repeat-like/Quinoprotein amine dehydrogenase"/>
    <property type="match status" value="2"/>
</dbReference>
<keyword evidence="7" id="KW-0067">ATP-binding</keyword>
<dbReference type="GO" id="GO:0005524">
    <property type="term" value="F:ATP binding"/>
    <property type="evidence" value="ECO:0007669"/>
    <property type="project" value="UniProtKB-KW"/>
</dbReference>